<dbReference type="RefSeq" id="WP_051368902.1">
    <property type="nucleotide sequence ID" value="NC_022795.1"/>
</dbReference>
<proteinExistence type="predicted"/>
<accession>A0A0X1KNP5</accession>
<dbReference type="KEGG" id="phy:AJ81_00030"/>
<organism evidence="1 2">
    <name type="scientific">Pseudothermotoga hypogea DSM 11164 = NBRC 106472</name>
    <dbReference type="NCBI Taxonomy" id="1123384"/>
    <lineage>
        <taxon>Bacteria</taxon>
        <taxon>Thermotogati</taxon>
        <taxon>Thermotogota</taxon>
        <taxon>Thermotogae</taxon>
        <taxon>Thermotogales</taxon>
        <taxon>Thermotogaceae</taxon>
        <taxon>Pseudothermotoga</taxon>
    </lineage>
</organism>
<dbReference type="NCBIfam" id="TIGR02487">
    <property type="entry name" value="NrdD"/>
    <property type="match status" value="1"/>
</dbReference>
<dbReference type="Gene3D" id="3.20.70.20">
    <property type="match status" value="1"/>
</dbReference>
<dbReference type="GO" id="GO:0031250">
    <property type="term" value="C:anaerobic ribonucleoside-triphosphate reductase complex"/>
    <property type="evidence" value="ECO:0007669"/>
    <property type="project" value="TreeGrafter"/>
</dbReference>
<dbReference type="PANTHER" id="PTHR21075:SF0">
    <property type="entry name" value="ANAEROBIC RIBONUCLEOSIDE-TRIPHOSPHATE REDUCTASE"/>
    <property type="match status" value="1"/>
</dbReference>
<reference evidence="1 2" key="1">
    <citation type="submission" date="2014-01" db="EMBL/GenBank/DDBJ databases">
        <title>Genome sequencing of Thermotog hypogea.</title>
        <authorList>
            <person name="Zhang X."/>
            <person name="Alvare G."/>
            <person name="Fristensky B."/>
            <person name="Chen L."/>
            <person name="Suen T."/>
            <person name="Chen Q."/>
            <person name="Ma K."/>
        </authorList>
    </citation>
    <scope>NUCLEOTIDE SEQUENCE [LARGE SCALE GENOMIC DNA]</scope>
    <source>
        <strain evidence="1 2">DSM 11164</strain>
    </source>
</reference>
<keyword evidence="2" id="KW-1185">Reference proteome</keyword>
<gene>
    <name evidence="1" type="ORF">AJ81_00030</name>
</gene>
<sequence>MLRSVDLVGDYLKKNDWRVYENSNMSYSLQGMNHYVYSSIVARYWLEEIYPEEVSRAHMNGDLHIHDLGSLSVYCVGWNLEDLLVKGFTGVEGKISSKPAKHFRSALGQVVNFMFTLQGEAAGAIAFSNFDTLLAPFIAYDGLSYSEVKQAIQEFIFNLNVPTRTGFQTPFTNLSFDLVVPWHMRKEKVIVGGQRQTHTYGEFQNEMDMLNRAFWEVMLEGDAQGRIFTFPIPTYAITKDFPWDLEQFKLLWELTAKYGVPYFSNFVNSDMDPSDVRSMCCRLRLDNVSVKARLSRFSTQKDELVRKGGGLFGANPLTGSIGVVTINIPRIAYLSSDEDEFFERLSELMELAKQSLEIKRAVLEELTEQGLYPYSKFYLSDVHMLTNSYWSNHFSTIGLVGMHEACVNSLGVGIDCEEGRQFAIKVLQFMREKLLQFQRETDNLYNLEATPAEGVSYRFARIDKRSFPDIYTSGINEPFYTNSTQLPVDGDYDLSYVLEHQDALQSLYTGGTVLHIYLGEAIEAETVPELLKSVFNRYTLPYLTLTPTFSVCPDHGYLRGEVRTCPRCGKPAEVYSRVVGYYRPVKSWNKGKREEFSLRRPVRI</sequence>
<dbReference type="GO" id="GO:0008998">
    <property type="term" value="F:ribonucleoside-triphosphate reductase (thioredoxin) activity"/>
    <property type="evidence" value="ECO:0007669"/>
    <property type="project" value="UniProtKB-EC"/>
</dbReference>
<keyword evidence="1" id="KW-0560">Oxidoreductase</keyword>
<dbReference type="AlphaFoldDB" id="A0A0X1KNP5"/>
<dbReference type="PANTHER" id="PTHR21075">
    <property type="entry name" value="ANAEROBIC RIBONUCLEOSIDE-TRIPHOSPHATE REDUCTASE"/>
    <property type="match status" value="1"/>
</dbReference>
<dbReference type="Pfam" id="PF13597">
    <property type="entry name" value="NRDD"/>
    <property type="match status" value="1"/>
</dbReference>
<dbReference type="EMBL" id="CP007141">
    <property type="protein sequence ID" value="AJC72848.1"/>
    <property type="molecule type" value="Genomic_DNA"/>
</dbReference>
<protein>
    <submittedName>
        <fullName evidence="1">Ribonucleoside triphosphate reductase</fullName>
        <ecNumber evidence="1">1.17.4.2</ecNumber>
    </submittedName>
</protein>
<evidence type="ECO:0000313" key="1">
    <source>
        <dbReference type="EMBL" id="AJC72848.1"/>
    </source>
</evidence>
<dbReference type="OrthoDB" id="9804622at2"/>
<dbReference type="InterPro" id="IPR012833">
    <property type="entry name" value="NrdD"/>
</dbReference>
<dbReference type="Proteomes" id="UP000077469">
    <property type="component" value="Chromosome"/>
</dbReference>
<evidence type="ECO:0000313" key="2">
    <source>
        <dbReference type="Proteomes" id="UP000077469"/>
    </source>
</evidence>
<dbReference type="EC" id="1.17.4.2" evidence="1"/>
<dbReference type="NCBIfam" id="NF006126">
    <property type="entry name" value="PRK08270.1"/>
    <property type="match status" value="1"/>
</dbReference>
<dbReference type="GO" id="GO:0009265">
    <property type="term" value="P:2'-deoxyribonucleotide biosynthetic process"/>
    <property type="evidence" value="ECO:0007669"/>
    <property type="project" value="TreeGrafter"/>
</dbReference>
<dbReference type="PATRIC" id="fig|1123384.7.peg.6"/>
<name>A0A0X1KNP5_9THEM</name>
<dbReference type="GO" id="GO:0006260">
    <property type="term" value="P:DNA replication"/>
    <property type="evidence" value="ECO:0007669"/>
    <property type="project" value="InterPro"/>
</dbReference>
<dbReference type="CDD" id="cd01675">
    <property type="entry name" value="RNR_III"/>
    <property type="match status" value="1"/>
</dbReference>
<dbReference type="PaxDb" id="1123384-AJ81_00030"/>
<dbReference type="STRING" id="1123384.AJ81_00030"/>
<dbReference type="SUPFAM" id="SSF51998">
    <property type="entry name" value="PFL-like glycyl radical enzymes"/>
    <property type="match status" value="1"/>
</dbReference>
<dbReference type="GO" id="GO:0004748">
    <property type="term" value="F:ribonucleoside-diphosphate reductase activity, thioredoxin disulfide as acceptor"/>
    <property type="evidence" value="ECO:0007669"/>
    <property type="project" value="TreeGrafter"/>
</dbReference>